<dbReference type="EMBL" id="UEYP01000001">
    <property type="protein sequence ID" value="SSC65887.1"/>
    <property type="molecule type" value="Genomic_DNA"/>
</dbReference>
<dbReference type="AlphaFoldDB" id="A0A376ADZ9"/>
<organism evidence="2 3">
    <name type="scientific">Ciceribacter selenitireducens ATCC BAA-1503</name>
    <dbReference type="NCBI Taxonomy" id="1336235"/>
    <lineage>
        <taxon>Bacteria</taxon>
        <taxon>Pseudomonadati</taxon>
        <taxon>Pseudomonadota</taxon>
        <taxon>Alphaproteobacteria</taxon>
        <taxon>Hyphomicrobiales</taxon>
        <taxon>Rhizobiaceae</taxon>
        <taxon>Ciceribacter</taxon>
    </lineage>
</organism>
<sequence>MIRHCVFIRFKPETPNETKAAIYAEIAALKTRLPGFLAAHIGDNVSPEAGMDKGYGEGFIVDFDGPAARDAYLADPEHQKTGARIVDNAVGGLDGILVYDIEIADQNS</sequence>
<dbReference type="InterPro" id="IPR011008">
    <property type="entry name" value="Dimeric_a/b-barrel"/>
</dbReference>
<dbReference type="RefSeq" id="WP_115668907.1">
    <property type="nucleotide sequence ID" value="NZ_UEYP01000001.1"/>
</dbReference>
<evidence type="ECO:0000313" key="2">
    <source>
        <dbReference type="EMBL" id="SSC65887.1"/>
    </source>
</evidence>
<dbReference type="Proteomes" id="UP000254764">
    <property type="component" value="Unassembled WGS sequence"/>
</dbReference>
<gene>
    <name evidence="2" type="ORF">RHIZ70_1595</name>
</gene>
<dbReference type="Pfam" id="PF07876">
    <property type="entry name" value="Dabb"/>
    <property type="match status" value="1"/>
</dbReference>
<dbReference type="SUPFAM" id="SSF54909">
    <property type="entry name" value="Dimeric alpha+beta barrel"/>
    <property type="match status" value="1"/>
</dbReference>
<keyword evidence="3" id="KW-1185">Reference proteome</keyword>
<dbReference type="OrthoDB" id="9816070at2"/>
<proteinExistence type="predicted"/>
<evidence type="ECO:0000313" key="3">
    <source>
        <dbReference type="Proteomes" id="UP000254764"/>
    </source>
</evidence>
<dbReference type="InterPro" id="IPR013097">
    <property type="entry name" value="Dabb"/>
</dbReference>
<feature type="domain" description="Stress-response A/B barrel" evidence="1">
    <location>
        <begin position="2"/>
        <end position="101"/>
    </location>
</feature>
<dbReference type="STRING" id="1336235.GCA_000518785_03282"/>
<dbReference type="PROSITE" id="PS51502">
    <property type="entry name" value="S_R_A_B_BARREL"/>
    <property type="match status" value="1"/>
</dbReference>
<protein>
    <recommendedName>
        <fullName evidence="1">Stress-response A/B barrel domain-containing protein</fullName>
    </recommendedName>
</protein>
<dbReference type="Gene3D" id="3.30.70.100">
    <property type="match status" value="1"/>
</dbReference>
<name>A0A376ADZ9_9HYPH</name>
<reference evidence="3" key="1">
    <citation type="submission" date="2018-07" db="EMBL/GenBank/DDBJ databases">
        <authorList>
            <person name="Peiro R."/>
            <person name="Begona"/>
            <person name="Cbmso G."/>
            <person name="Lopez M."/>
            <person name="Gonzalez S."/>
        </authorList>
    </citation>
    <scope>NUCLEOTIDE SEQUENCE [LARGE SCALE GENOMIC DNA]</scope>
</reference>
<dbReference type="SMART" id="SM00886">
    <property type="entry name" value="Dabb"/>
    <property type="match status" value="1"/>
</dbReference>
<accession>A0A376ADZ9</accession>
<evidence type="ECO:0000259" key="1">
    <source>
        <dbReference type="PROSITE" id="PS51502"/>
    </source>
</evidence>